<evidence type="ECO:0000256" key="2">
    <source>
        <dbReference type="ARBA" id="ARBA00004167"/>
    </source>
</evidence>
<dbReference type="InterPro" id="IPR001841">
    <property type="entry name" value="Znf_RING"/>
</dbReference>
<name>A0ABP0TIG1_9BRYO</name>
<feature type="compositionally biased region" description="Polar residues" evidence="14">
    <location>
        <begin position="321"/>
        <end position="340"/>
    </location>
</feature>
<evidence type="ECO:0000256" key="3">
    <source>
        <dbReference type="ARBA" id="ARBA00004906"/>
    </source>
</evidence>
<feature type="region of interest" description="Disordered" evidence="14">
    <location>
        <begin position="290"/>
        <end position="309"/>
    </location>
</feature>
<dbReference type="InterPro" id="IPR013083">
    <property type="entry name" value="Znf_RING/FYVE/PHD"/>
</dbReference>
<evidence type="ECO:0000256" key="10">
    <source>
        <dbReference type="ARBA" id="ARBA00022833"/>
    </source>
</evidence>
<keyword evidence="12 15" id="KW-0472">Membrane</keyword>
<dbReference type="PANTHER" id="PTHR46913">
    <property type="entry name" value="RING-H2 FINGER PROTEIN ATL16"/>
    <property type="match status" value="1"/>
</dbReference>
<evidence type="ECO:0000256" key="7">
    <source>
        <dbReference type="ARBA" id="ARBA00022723"/>
    </source>
</evidence>
<evidence type="ECO:0000256" key="15">
    <source>
        <dbReference type="SAM" id="Phobius"/>
    </source>
</evidence>
<evidence type="ECO:0000256" key="14">
    <source>
        <dbReference type="SAM" id="MobiDB-lite"/>
    </source>
</evidence>
<protein>
    <recommendedName>
        <fullName evidence="4">RING-type E3 ubiquitin transferase</fullName>
        <ecNumber evidence="4">2.3.2.27</ecNumber>
    </recommendedName>
</protein>
<evidence type="ECO:0000256" key="6">
    <source>
        <dbReference type="ARBA" id="ARBA00022692"/>
    </source>
</evidence>
<dbReference type="InterPro" id="IPR044600">
    <property type="entry name" value="ATL1/ATL16-like"/>
</dbReference>
<evidence type="ECO:0000256" key="12">
    <source>
        <dbReference type="ARBA" id="ARBA00023136"/>
    </source>
</evidence>
<dbReference type="Proteomes" id="UP001497512">
    <property type="component" value="Chromosome 11"/>
</dbReference>
<reference evidence="17" key="1">
    <citation type="submission" date="2024-02" db="EMBL/GenBank/DDBJ databases">
        <authorList>
            <consortium name="ELIXIR-Norway"/>
            <consortium name="Elixir Norway"/>
        </authorList>
    </citation>
    <scope>NUCLEOTIDE SEQUENCE</scope>
</reference>
<feature type="region of interest" description="Disordered" evidence="14">
    <location>
        <begin position="188"/>
        <end position="211"/>
    </location>
</feature>
<evidence type="ECO:0000256" key="4">
    <source>
        <dbReference type="ARBA" id="ARBA00012483"/>
    </source>
</evidence>
<proteinExistence type="predicted"/>
<dbReference type="EMBL" id="OZ019903">
    <property type="protein sequence ID" value="CAK9196897.1"/>
    <property type="molecule type" value="Genomic_DNA"/>
</dbReference>
<dbReference type="PANTHER" id="PTHR46913:SF1">
    <property type="entry name" value="RING-H2 FINGER PROTEIN ATL16"/>
    <property type="match status" value="1"/>
</dbReference>
<evidence type="ECO:0000256" key="13">
    <source>
        <dbReference type="PROSITE-ProRule" id="PRU00175"/>
    </source>
</evidence>
<evidence type="ECO:0000256" key="8">
    <source>
        <dbReference type="ARBA" id="ARBA00022771"/>
    </source>
</evidence>
<keyword evidence="8 13" id="KW-0863">Zinc-finger</keyword>
<evidence type="ECO:0000256" key="1">
    <source>
        <dbReference type="ARBA" id="ARBA00000900"/>
    </source>
</evidence>
<comment type="subcellular location">
    <subcellularLocation>
        <location evidence="2">Membrane</location>
        <topology evidence="2">Single-pass membrane protein</topology>
    </subcellularLocation>
</comment>
<evidence type="ECO:0000256" key="11">
    <source>
        <dbReference type="ARBA" id="ARBA00022989"/>
    </source>
</evidence>
<keyword evidence="18" id="KW-1185">Reference proteome</keyword>
<dbReference type="SMART" id="SM00184">
    <property type="entry name" value="RING"/>
    <property type="match status" value="1"/>
</dbReference>
<gene>
    <name evidence="17" type="ORF">CSSPTR1EN2_LOCUS3704</name>
</gene>
<dbReference type="Pfam" id="PF13639">
    <property type="entry name" value="zf-RING_2"/>
    <property type="match status" value="1"/>
</dbReference>
<keyword evidence="9" id="KW-0833">Ubl conjugation pathway</keyword>
<comment type="pathway">
    <text evidence="3">Protein modification; protein ubiquitination.</text>
</comment>
<sequence>MGTPYPANLTTTAVSAPIPASSSSNGSSPLSPALVAVIGVLASAFLVLSYYRIFSKYCTRWQNPPQFITRGDQDYGDQTTIEVAEVWPMASPGLEESLIRRIPTCSYKASEGLVEETECAVCLGEFEEGDALRLLPKCNHAFHTSCIDTWLQSNSTCPLCRINIGLAAGLPHALMPLHLLPHLEAHDHMNPSSASVGEEANHHHSSSTTPAERCLRLSELSEFWSSSNSSQLSFVTAPDSVSSDGEGELHLLESDESSSELHVAHQLENIQETAAGAVDDGLKLEMQTSQSPVQLSKSAKRRLHNRASSVGCRVRDPITDHLQSSDTTSGRILTRQSSDPNGKHPLVLRRGGVIMSPLMRRNSTRFARMVRSYSTGSAGSANASHVVVELLRHEINPQMSDLQNIAGVSSSEDYSSSFSRSNDSGLLHASSSSETRAAADCSIIPAQREHGLVAKDSVTAASSPFVVVDLTEYAMDQQSQENIHNSVPLLQELEVANRKQSGDAEGGGSSLHDHCNHLAPAGHGSLVQTNNMNSKAAMLQQQESQNSSAAASRALKSRSFKLYMFKGVKRSGSAGRSYAGLLPSTTSVFSSFRGSHKVHASQPDGVFESLEFV</sequence>
<dbReference type="SUPFAM" id="SSF57850">
    <property type="entry name" value="RING/U-box"/>
    <property type="match status" value="1"/>
</dbReference>
<evidence type="ECO:0000259" key="16">
    <source>
        <dbReference type="PROSITE" id="PS50089"/>
    </source>
</evidence>
<feature type="domain" description="RING-type" evidence="16">
    <location>
        <begin position="119"/>
        <end position="161"/>
    </location>
</feature>
<comment type="catalytic activity">
    <reaction evidence="1">
        <text>S-ubiquitinyl-[E2 ubiquitin-conjugating enzyme]-L-cysteine + [acceptor protein]-L-lysine = [E2 ubiquitin-conjugating enzyme]-L-cysteine + N(6)-ubiquitinyl-[acceptor protein]-L-lysine.</text>
        <dbReference type="EC" id="2.3.2.27"/>
    </reaction>
</comment>
<dbReference type="EC" id="2.3.2.27" evidence="4"/>
<dbReference type="CDD" id="cd16461">
    <property type="entry name" value="RING-H2_EL5-like"/>
    <property type="match status" value="1"/>
</dbReference>
<evidence type="ECO:0000256" key="5">
    <source>
        <dbReference type="ARBA" id="ARBA00022679"/>
    </source>
</evidence>
<keyword evidence="6 15" id="KW-0812">Transmembrane</keyword>
<dbReference type="Gene3D" id="3.30.40.10">
    <property type="entry name" value="Zinc/RING finger domain, C3HC4 (zinc finger)"/>
    <property type="match status" value="1"/>
</dbReference>
<feature type="region of interest" description="Disordered" evidence="14">
    <location>
        <begin position="320"/>
        <end position="347"/>
    </location>
</feature>
<evidence type="ECO:0000256" key="9">
    <source>
        <dbReference type="ARBA" id="ARBA00022786"/>
    </source>
</evidence>
<accession>A0ABP0TIG1</accession>
<dbReference type="PROSITE" id="PS50089">
    <property type="entry name" value="ZF_RING_2"/>
    <property type="match status" value="1"/>
</dbReference>
<keyword evidence="7" id="KW-0479">Metal-binding</keyword>
<organism evidence="17 18">
    <name type="scientific">Sphagnum troendelagicum</name>
    <dbReference type="NCBI Taxonomy" id="128251"/>
    <lineage>
        <taxon>Eukaryota</taxon>
        <taxon>Viridiplantae</taxon>
        <taxon>Streptophyta</taxon>
        <taxon>Embryophyta</taxon>
        <taxon>Bryophyta</taxon>
        <taxon>Sphagnophytina</taxon>
        <taxon>Sphagnopsida</taxon>
        <taxon>Sphagnales</taxon>
        <taxon>Sphagnaceae</taxon>
        <taxon>Sphagnum</taxon>
    </lineage>
</organism>
<keyword evidence="11 15" id="KW-1133">Transmembrane helix</keyword>
<evidence type="ECO:0000313" key="17">
    <source>
        <dbReference type="EMBL" id="CAK9196897.1"/>
    </source>
</evidence>
<feature type="transmembrane region" description="Helical" evidence="15">
    <location>
        <begin position="30"/>
        <end position="51"/>
    </location>
</feature>
<evidence type="ECO:0000313" key="18">
    <source>
        <dbReference type="Proteomes" id="UP001497512"/>
    </source>
</evidence>
<keyword evidence="5" id="KW-0808">Transferase</keyword>
<keyword evidence="10" id="KW-0862">Zinc</keyword>